<keyword evidence="3" id="KW-1185">Reference proteome</keyword>
<reference evidence="2" key="1">
    <citation type="submission" date="2022-11" db="EMBL/GenBank/DDBJ databases">
        <title>Isolation and characterization of PLA-degrading bacterium Massilia sp. from Antarctic soil.</title>
        <authorList>
            <person name="Sato K."/>
            <person name="Gomez-Fuentes C."/>
            <person name="Ahmad S.A."/>
            <person name="Zulkharnain A."/>
        </authorList>
    </citation>
    <scope>NUCLEOTIDE SEQUENCE</scope>
    <source>
        <strain evidence="2">N-3</strain>
    </source>
</reference>
<proteinExistence type="predicted"/>
<dbReference type="PROSITE" id="PS51257">
    <property type="entry name" value="PROKAR_LIPOPROTEIN"/>
    <property type="match status" value="1"/>
</dbReference>
<protein>
    <recommendedName>
        <fullName evidence="4">Endonuclease/exonuclease/phosphatase domain-containing protein</fullName>
    </recommendedName>
</protein>
<dbReference type="Proteomes" id="UP001163336">
    <property type="component" value="Chromosome"/>
</dbReference>
<dbReference type="InterPro" id="IPR036691">
    <property type="entry name" value="Endo/exonu/phosph_ase_sf"/>
</dbReference>
<gene>
    <name evidence="2" type="ORF">MasN3_33700</name>
</gene>
<accession>A0ABN6TI01</accession>
<name>A0ABN6TI01_9BURK</name>
<evidence type="ECO:0000313" key="2">
    <source>
        <dbReference type="EMBL" id="BDT59876.1"/>
    </source>
</evidence>
<organism evidence="2 3">
    <name type="scientific">Massilia varians</name>
    <dbReference type="NCBI Taxonomy" id="457921"/>
    <lineage>
        <taxon>Bacteria</taxon>
        <taxon>Pseudomonadati</taxon>
        <taxon>Pseudomonadota</taxon>
        <taxon>Betaproteobacteria</taxon>
        <taxon>Burkholderiales</taxon>
        <taxon>Oxalobacteraceae</taxon>
        <taxon>Telluria group</taxon>
        <taxon>Massilia</taxon>
    </lineage>
</organism>
<keyword evidence="1" id="KW-0732">Signal</keyword>
<evidence type="ECO:0000256" key="1">
    <source>
        <dbReference type="SAM" id="SignalP"/>
    </source>
</evidence>
<dbReference type="Gene3D" id="3.60.10.10">
    <property type="entry name" value="Endonuclease/exonuclease/phosphatase"/>
    <property type="match status" value="1"/>
</dbReference>
<evidence type="ECO:0008006" key="4">
    <source>
        <dbReference type="Google" id="ProtNLM"/>
    </source>
</evidence>
<evidence type="ECO:0000313" key="3">
    <source>
        <dbReference type="Proteomes" id="UP001163336"/>
    </source>
</evidence>
<dbReference type="EMBL" id="AP026966">
    <property type="protein sequence ID" value="BDT59876.1"/>
    <property type="molecule type" value="Genomic_DNA"/>
</dbReference>
<dbReference type="RefSeq" id="WP_281908772.1">
    <property type="nucleotide sequence ID" value="NZ_AP026966.1"/>
</dbReference>
<sequence length="418" mass="44240">MKSTLSTFTPTRLALPAALLAALAGCAANPTGVQPKAPATSQIGVASFNMAWAGSQQDFDRQNAVCKTVSWCDTRPRRQPGTGAITEEAAKVARQCVADTERLAGGPAQSAMMAPCNAYQGRGAPVALTGADYAAKLAGLQATVAGLIEKEGVRVIAFQEVRSSEVIKEVLGRHAGRFGVCDAPHEGFQTVAFAWDRSLSSDARCTVDSGLAVVDNPADPQARKVRPGLALEMKVAGRPISFLNVHLKSGCANIVPTPIYQARLLDDPAPACKVLNRQVAPLERWIDGVARHSPDFVLLGDFNRRIDEEAAARIPADKVRADGSNPSGVPAQDQDGRVVTRYLWQELNDGSRALQQVPLTGVEAGCKGFSGLDHIVLSGPLAARQPADIGSRKTAVVQAPGQRIETSDHCPRSVTLNF</sequence>
<dbReference type="SUPFAM" id="SSF56219">
    <property type="entry name" value="DNase I-like"/>
    <property type="match status" value="1"/>
</dbReference>
<feature type="signal peptide" evidence="1">
    <location>
        <begin position="1"/>
        <end position="27"/>
    </location>
</feature>
<feature type="chain" id="PRO_5046727590" description="Endonuclease/exonuclease/phosphatase domain-containing protein" evidence="1">
    <location>
        <begin position="28"/>
        <end position="418"/>
    </location>
</feature>